<feature type="compositionally biased region" description="Polar residues" evidence="1">
    <location>
        <begin position="1"/>
        <end position="26"/>
    </location>
</feature>
<reference evidence="2 3" key="1">
    <citation type="submission" date="2024-06" db="EMBL/GenBank/DDBJ databases">
        <title>The draft genome of Grus japonensis, version 3.</title>
        <authorList>
            <person name="Nabeshima K."/>
            <person name="Suzuki S."/>
            <person name="Onuma M."/>
        </authorList>
    </citation>
    <scope>NUCLEOTIDE SEQUENCE [LARGE SCALE GENOMIC DNA]</scope>
    <source>
        <strain evidence="2 3">451A</strain>
    </source>
</reference>
<name>A0ABC9Y4Y5_GRUJA</name>
<accession>A0ABC9Y4Y5</accession>
<dbReference type="Proteomes" id="UP001623348">
    <property type="component" value="Unassembled WGS sequence"/>
</dbReference>
<dbReference type="AlphaFoldDB" id="A0ABC9Y4Y5"/>
<dbReference type="EMBL" id="BAAFJT010000040">
    <property type="protein sequence ID" value="GAB0204616.1"/>
    <property type="molecule type" value="Genomic_DNA"/>
</dbReference>
<evidence type="ECO:0000256" key="1">
    <source>
        <dbReference type="SAM" id="MobiDB-lite"/>
    </source>
</evidence>
<dbReference type="PANTHER" id="PTHR33332">
    <property type="entry name" value="REVERSE TRANSCRIPTASE DOMAIN-CONTAINING PROTEIN"/>
    <property type="match status" value="1"/>
</dbReference>
<evidence type="ECO:0000313" key="3">
    <source>
        <dbReference type="Proteomes" id="UP001623348"/>
    </source>
</evidence>
<gene>
    <name evidence="2" type="ORF">GRJ2_002927200</name>
</gene>
<sequence length="156" mass="17139">MSIMHSSRQPHGSMVTTQQKADSSASPELLAPGRTNANTQTELVFQHVTTQVSRCGMSEGIFLEVESDCKNDCGRCDQIAELLCLVAELQEEVTCLVDEGKVVDVVFLDFSKAFDTVPHSILLDKLSNCGMSRYTLKNWLRSRAQIVVVNGATSGW</sequence>
<proteinExistence type="predicted"/>
<comment type="caution">
    <text evidence="2">The sequence shown here is derived from an EMBL/GenBank/DDBJ whole genome shotgun (WGS) entry which is preliminary data.</text>
</comment>
<keyword evidence="3" id="KW-1185">Reference proteome</keyword>
<feature type="region of interest" description="Disordered" evidence="1">
    <location>
        <begin position="1"/>
        <end position="33"/>
    </location>
</feature>
<organism evidence="2 3">
    <name type="scientific">Grus japonensis</name>
    <name type="common">Japanese crane</name>
    <name type="synonym">Red-crowned crane</name>
    <dbReference type="NCBI Taxonomy" id="30415"/>
    <lineage>
        <taxon>Eukaryota</taxon>
        <taxon>Metazoa</taxon>
        <taxon>Chordata</taxon>
        <taxon>Craniata</taxon>
        <taxon>Vertebrata</taxon>
        <taxon>Euteleostomi</taxon>
        <taxon>Archelosauria</taxon>
        <taxon>Archosauria</taxon>
        <taxon>Dinosauria</taxon>
        <taxon>Saurischia</taxon>
        <taxon>Theropoda</taxon>
        <taxon>Coelurosauria</taxon>
        <taxon>Aves</taxon>
        <taxon>Neognathae</taxon>
        <taxon>Neoaves</taxon>
        <taxon>Gruiformes</taxon>
        <taxon>Gruidae</taxon>
        <taxon>Grus</taxon>
    </lineage>
</organism>
<protein>
    <submittedName>
        <fullName evidence="2">Mitochondrial enolase superfamily member 1</fullName>
    </submittedName>
</protein>
<evidence type="ECO:0000313" key="2">
    <source>
        <dbReference type="EMBL" id="GAB0204616.1"/>
    </source>
</evidence>